<keyword evidence="2" id="KW-1185">Reference proteome</keyword>
<dbReference type="AlphaFoldDB" id="A0A9P3GG32"/>
<organism evidence="1 2">
    <name type="scientific">Phanerochaete sordida</name>
    <dbReference type="NCBI Taxonomy" id="48140"/>
    <lineage>
        <taxon>Eukaryota</taxon>
        <taxon>Fungi</taxon>
        <taxon>Dikarya</taxon>
        <taxon>Basidiomycota</taxon>
        <taxon>Agaricomycotina</taxon>
        <taxon>Agaricomycetes</taxon>
        <taxon>Polyporales</taxon>
        <taxon>Phanerochaetaceae</taxon>
        <taxon>Phanerochaete</taxon>
    </lineage>
</organism>
<gene>
    <name evidence="1" type="ORF">PsYK624_115420</name>
</gene>
<dbReference type="Proteomes" id="UP000703269">
    <property type="component" value="Unassembled WGS sequence"/>
</dbReference>
<comment type="caution">
    <text evidence="1">The sequence shown here is derived from an EMBL/GenBank/DDBJ whole genome shotgun (WGS) entry which is preliminary data.</text>
</comment>
<protein>
    <submittedName>
        <fullName evidence="1">Uncharacterized protein</fullName>
    </submittedName>
</protein>
<accession>A0A9P3GG32</accession>
<sequence length="72" mass="8088">MHLVANLDDEKYNDGPDMSTFGWQGMDKMLAVPAGGARGAGRERDIDRLGRVLNIRYTWKVTHFIGPRRGSL</sequence>
<dbReference type="EMBL" id="BPQB01000048">
    <property type="protein sequence ID" value="GJE95358.1"/>
    <property type="molecule type" value="Genomic_DNA"/>
</dbReference>
<reference evidence="1 2" key="1">
    <citation type="submission" date="2021-08" db="EMBL/GenBank/DDBJ databases">
        <title>Draft Genome Sequence of Phanerochaete sordida strain YK-624.</title>
        <authorList>
            <person name="Mori T."/>
            <person name="Dohra H."/>
            <person name="Suzuki T."/>
            <person name="Kawagishi H."/>
            <person name="Hirai H."/>
        </authorList>
    </citation>
    <scope>NUCLEOTIDE SEQUENCE [LARGE SCALE GENOMIC DNA]</scope>
    <source>
        <strain evidence="1 2">YK-624</strain>
    </source>
</reference>
<evidence type="ECO:0000313" key="2">
    <source>
        <dbReference type="Proteomes" id="UP000703269"/>
    </source>
</evidence>
<name>A0A9P3GG32_9APHY</name>
<evidence type="ECO:0000313" key="1">
    <source>
        <dbReference type="EMBL" id="GJE95358.1"/>
    </source>
</evidence>
<proteinExistence type="predicted"/>